<name>A0ABQ0TS17_9BACL</name>
<dbReference type="Pfam" id="PF08974">
    <property type="entry name" value="DUF1877"/>
    <property type="match status" value="1"/>
</dbReference>
<dbReference type="EMBL" id="BJON01000017">
    <property type="protein sequence ID" value="GED70725.1"/>
    <property type="molecule type" value="Genomic_DNA"/>
</dbReference>
<evidence type="ECO:0000313" key="1">
    <source>
        <dbReference type="EMBL" id="GED70725.1"/>
    </source>
</evidence>
<dbReference type="Gene3D" id="3.40.1760.10">
    <property type="entry name" value="YfbM-like super family"/>
    <property type="match status" value="1"/>
</dbReference>
<evidence type="ECO:0000313" key="2">
    <source>
        <dbReference type="Proteomes" id="UP000319578"/>
    </source>
</evidence>
<sequence>MIACYMSLTDEIADQIAGLGTLEEVIEQIEDLSVRDLCPLYEMDKLWDGLHYLLTGNPASEPIENHPLSEAIVGVHDLFAEDGGFISAIGCDELGKIITELKQVDRQALKNQFSIASFQKAKIYPNIWEESKREELATELLRELEGLLRFYEESEQAHRDVLISIY</sequence>
<dbReference type="Proteomes" id="UP000319578">
    <property type="component" value="Unassembled WGS sequence"/>
</dbReference>
<accession>A0ABQ0TS17</accession>
<organism evidence="1 2">
    <name type="scientific">Brevibacillus reuszeri</name>
    <dbReference type="NCBI Taxonomy" id="54915"/>
    <lineage>
        <taxon>Bacteria</taxon>
        <taxon>Bacillati</taxon>
        <taxon>Bacillota</taxon>
        <taxon>Bacilli</taxon>
        <taxon>Bacillales</taxon>
        <taxon>Paenibacillaceae</taxon>
        <taxon>Brevibacillus</taxon>
    </lineage>
</organism>
<keyword evidence="2" id="KW-1185">Reference proteome</keyword>
<protein>
    <recommendedName>
        <fullName evidence="3">DUF1877 domain-containing protein</fullName>
    </recommendedName>
</protein>
<comment type="caution">
    <text evidence="1">The sequence shown here is derived from an EMBL/GenBank/DDBJ whole genome shotgun (WGS) entry which is preliminary data.</text>
</comment>
<proteinExistence type="predicted"/>
<evidence type="ECO:0008006" key="3">
    <source>
        <dbReference type="Google" id="ProtNLM"/>
    </source>
</evidence>
<dbReference type="InterPro" id="IPR035944">
    <property type="entry name" value="YfbM-like_sf"/>
</dbReference>
<dbReference type="SUPFAM" id="SSF111069">
    <property type="entry name" value="Hypothetical protein yfbM"/>
    <property type="match status" value="1"/>
</dbReference>
<reference evidence="1 2" key="1">
    <citation type="submission" date="2019-06" db="EMBL/GenBank/DDBJ databases">
        <title>Whole genome shotgun sequence of Brevibacillus reuszeri NBRC 15719.</title>
        <authorList>
            <person name="Hosoyama A."/>
            <person name="Uohara A."/>
            <person name="Ohji S."/>
            <person name="Ichikawa N."/>
        </authorList>
    </citation>
    <scope>NUCLEOTIDE SEQUENCE [LARGE SCALE GENOMIC DNA]</scope>
    <source>
        <strain evidence="1 2">NBRC 15719</strain>
    </source>
</reference>
<gene>
    <name evidence="1" type="ORF">BRE01_44270</name>
</gene>
<dbReference type="InterPro" id="IPR015068">
    <property type="entry name" value="DUF1877"/>
</dbReference>